<evidence type="ECO:0000256" key="14">
    <source>
        <dbReference type="ARBA" id="ARBA00022840"/>
    </source>
</evidence>
<evidence type="ECO:0000256" key="13">
    <source>
        <dbReference type="ARBA" id="ARBA00022777"/>
    </source>
</evidence>
<keyword evidence="26" id="KW-1185">Reference proteome</keyword>
<evidence type="ECO:0000256" key="16">
    <source>
        <dbReference type="ARBA" id="ARBA00023136"/>
    </source>
</evidence>
<evidence type="ECO:0000256" key="21">
    <source>
        <dbReference type="PROSITE-ProRule" id="PRU10141"/>
    </source>
</evidence>
<evidence type="ECO:0000256" key="1">
    <source>
        <dbReference type="ARBA" id="ARBA00004162"/>
    </source>
</evidence>
<keyword evidence="16 22" id="KW-0472">Membrane</keyword>
<dbReference type="GO" id="GO:0004674">
    <property type="term" value="F:protein serine/threonine kinase activity"/>
    <property type="evidence" value="ECO:0007669"/>
    <property type="project" value="UniProtKB-KW"/>
</dbReference>
<feature type="signal peptide" evidence="23">
    <location>
        <begin position="1"/>
        <end position="22"/>
    </location>
</feature>
<dbReference type="FunFam" id="3.80.10.10:FF:000275">
    <property type="entry name" value="Leucine-rich repeat receptor-like protein kinase"/>
    <property type="match status" value="1"/>
</dbReference>
<keyword evidence="11" id="KW-0677">Repeat</keyword>
<name>A0A0K9PV29_ZOSMR</name>
<dbReference type="InterPro" id="IPR003591">
    <property type="entry name" value="Leu-rich_rpt_typical-subtyp"/>
</dbReference>
<evidence type="ECO:0000256" key="3">
    <source>
        <dbReference type="ARBA" id="ARBA00012513"/>
    </source>
</evidence>
<keyword evidence="18" id="KW-0325">Glycoprotein</keyword>
<dbReference type="AlphaFoldDB" id="A0A0K9PV29"/>
<evidence type="ECO:0000256" key="18">
    <source>
        <dbReference type="ARBA" id="ARBA00023180"/>
    </source>
</evidence>
<evidence type="ECO:0000256" key="9">
    <source>
        <dbReference type="ARBA" id="ARBA00022692"/>
    </source>
</evidence>
<keyword evidence="17" id="KW-0675">Receptor</keyword>
<evidence type="ECO:0000256" key="12">
    <source>
        <dbReference type="ARBA" id="ARBA00022741"/>
    </source>
</evidence>
<comment type="catalytic activity">
    <reaction evidence="20">
        <text>L-seryl-[protein] + ATP = O-phospho-L-seryl-[protein] + ADP + H(+)</text>
        <dbReference type="Rhea" id="RHEA:17989"/>
        <dbReference type="Rhea" id="RHEA-COMP:9863"/>
        <dbReference type="Rhea" id="RHEA-COMP:11604"/>
        <dbReference type="ChEBI" id="CHEBI:15378"/>
        <dbReference type="ChEBI" id="CHEBI:29999"/>
        <dbReference type="ChEBI" id="CHEBI:30616"/>
        <dbReference type="ChEBI" id="CHEBI:83421"/>
        <dbReference type="ChEBI" id="CHEBI:456216"/>
        <dbReference type="EC" id="2.7.11.1"/>
    </reaction>
</comment>
<dbReference type="InterPro" id="IPR017441">
    <property type="entry name" value="Protein_kinase_ATP_BS"/>
</dbReference>
<evidence type="ECO:0000256" key="10">
    <source>
        <dbReference type="ARBA" id="ARBA00022729"/>
    </source>
</evidence>
<dbReference type="Gene3D" id="3.30.200.20">
    <property type="entry name" value="Phosphorylase Kinase, domain 1"/>
    <property type="match status" value="1"/>
</dbReference>
<dbReference type="Pfam" id="PF00560">
    <property type="entry name" value="LRR_1"/>
    <property type="match status" value="12"/>
</dbReference>
<protein>
    <recommendedName>
        <fullName evidence="3">non-specific serine/threonine protein kinase</fullName>
        <ecNumber evidence="3">2.7.11.1</ecNumber>
    </recommendedName>
</protein>
<keyword evidence="6" id="KW-0597">Phosphoprotein</keyword>
<comment type="caution">
    <text evidence="25">The sequence shown here is derived from an EMBL/GenBank/DDBJ whole genome shotgun (WGS) entry which is preliminary data.</text>
</comment>
<evidence type="ECO:0000256" key="15">
    <source>
        <dbReference type="ARBA" id="ARBA00022989"/>
    </source>
</evidence>
<proteinExistence type="inferred from homology"/>
<dbReference type="FunFam" id="3.80.10.10:FF:000317">
    <property type="entry name" value="Inactive leucine-rich repeat receptor-like protein kinase"/>
    <property type="match status" value="1"/>
</dbReference>
<keyword evidence="9 22" id="KW-0812">Transmembrane</keyword>
<dbReference type="Proteomes" id="UP000036987">
    <property type="component" value="Unassembled WGS sequence"/>
</dbReference>
<evidence type="ECO:0000313" key="25">
    <source>
        <dbReference type="EMBL" id="KMZ72799.1"/>
    </source>
</evidence>
<organism evidence="25 26">
    <name type="scientific">Zostera marina</name>
    <name type="common">Eelgrass</name>
    <dbReference type="NCBI Taxonomy" id="29655"/>
    <lineage>
        <taxon>Eukaryota</taxon>
        <taxon>Viridiplantae</taxon>
        <taxon>Streptophyta</taxon>
        <taxon>Embryophyta</taxon>
        <taxon>Tracheophyta</taxon>
        <taxon>Spermatophyta</taxon>
        <taxon>Magnoliopsida</taxon>
        <taxon>Liliopsida</taxon>
        <taxon>Zosteraceae</taxon>
        <taxon>Zostera</taxon>
    </lineage>
</organism>
<comment type="subcellular location">
    <subcellularLocation>
        <location evidence="1">Cell membrane</location>
        <topology evidence="1">Single-pass membrane protein</topology>
    </subcellularLocation>
</comment>
<dbReference type="InterPro" id="IPR000719">
    <property type="entry name" value="Prot_kinase_dom"/>
</dbReference>
<feature type="domain" description="Protein kinase" evidence="24">
    <location>
        <begin position="683"/>
        <end position="983"/>
    </location>
</feature>
<sequence>MSATFLLSVQLLLLLVRSFTTGEAISSIDRAGLLSFKSYITTAKDEPYIFTSWNDSVGICNWFGVSCDAPLHPDRVTALVLPSSDLTGTISPYLFNLSFLHKINLGYNNLHGGIPSEIANLHRLKNLNLTSNSLQGEIPEALFTDLKELQHITLSHNQLHGEIPRNFTGGIKLQTLTLWDNKLVGGIPLDLSSLHTLEVLDFGTNNLTGEIPPSIGNITTLRSIFLSKNNLVGGIPFQISYCIKLKFLDLVFNRLSGQIPPSLFNFSSLYGFGVGSNLLTGTLPPDLGQNLPQLRFLLLYNNRFSGRIPMSLSDMPKLEKLELSHNGLTGSIPSNLGSSLPNLSKLLLDNNLFSTDDWRFVDSLVNCSRLKRLDLFNNKFTGFLPESITKLSAKTLKWLAMGNNKIMGEIPMRMGDLSSLSTLGMENNNFTGSIPESIGNLRNLGYMNLAGNMLSGTIPNSFGNLTEMIELLLGGNELNGTIPSNFATMNKLIALDLSYNNLTGIVPKGLFRISTFAKYFQISHNNLNGVLPDEVQNLRNLIRFDASHNKFHARIPESIGSCTILESLMLQGNEFNGPIPEGLQNLKGLRILDLSENHLSDDHHQQQQHRKLSKRNKIVIAVVIIITILCTIGVFMLYKFIVSAKRKEKTSINMISQPNKDSWRENQFIQISYAEIQKATGDFSKENMIGTGGFGRVYKGTLMVNVQPKNIIDIAVKVLDEKFRTISKSFMAECKILRNVRHRNLLRVLTVCSSEDPNQNEFKALVYEYMPNGSLDRWLKKEEEPQDDGLSLVQRLNIAIDVATVLDYLHTQTETTIVHCDLKPSNILLDVDMVARVSDFGIAKFLSTDQDQTLTTAIQGSIGYIAPECGMGRRLSTLWDVYSYGILVLEIFTCKSPTSKDFGEGTTLHQYVEKHFPYGILKVADPYLLQRQEEEDGLGKRRIYDILVSIIRVGLNCSMDSQNERMLLKDAIKQLEDIRNAILIKRY</sequence>
<evidence type="ECO:0000256" key="2">
    <source>
        <dbReference type="ARBA" id="ARBA00008684"/>
    </source>
</evidence>
<dbReference type="SMART" id="SM00220">
    <property type="entry name" value="S_TKc"/>
    <property type="match status" value="1"/>
</dbReference>
<dbReference type="OMA" id="ATEMHEI"/>
<dbReference type="SMART" id="SM00369">
    <property type="entry name" value="LRR_TYP"/>
    <property type="match status" value="8"/>
</dbReference>
<dbReference type="GO" id="GO:0005886">
    <property type="term" value="C:plasma membrane"/>
    <property type="evidence" value="ECO:0007669"/>
    <property type="project" value="UniProtKB-SubCell"/>
</dbReference>
<dbReference type="Pfam" id="PF07714">
    <property type="entry name" value="PK_Tyr_Ser-Thr"/>
    <property type="match status" value="1"/>
</dbReference>
<keyword evidence="15 22" id="KW-1133">Transmembrane helix</keyword>
<dbReference type="STRING" id="29655.A0A0K9PV29"/>
<dbReference type="InterPro" id="IPR013210">
    <property type="entry name" value="LRR_N_plant-typ"/>
</dbReference>
<comment type="catalytic activity">
    <reaction evidence="19">
        <text>L-threonyl-[protein] + ATP = O-phospho-L-threonyl-[protein] + ADP + H(+)</text>
        <dbReference type="Rhea" id="RHEA:46608"/>
        <dbReference type="Rhea" id="RHEA-COMP:11060"/>
        <dbReference type="Rhea" id="RHEA-COMP:11605"/>
        <dbReference type="ChEBI" id="CHEBI:15378"/>
        <dbReference type="ChEBI" id="CHEBI:30013"/>
        <dbReference type="ChEBI" id="CHEBI:30616"/>
        <dbReference type="ChEBI" id="CHEBI:61977"/>
        <dbReference type="ChEBI" id="CHEBI:456216"/>
        <dbReference type="EC" id="2.7.11.1"/>
    </reaction>
</comment>
<evidence type="ECO:0000256" key="22">
    <source>
        <dbReference type="SAM" id="Phobius"/>
    </source>
</evidence>
<accession>A0A0K9PV29</accession>
<evidence type="ECO:0000256" key="4">
    <source>
        <dbReference type="ARBA" id="ARBA00022475"/>
    </source>
</evidence>
<evidence type="ECO:0000256" key="6">
    <source>
        <dbReference type="ARBA" id="ARBA00022553"/>
    </source>
</evidence>
<dbReference type="OrthoDB" id="676979at2759"/>
<dbReference type="PROSITE" id="PS50011">
    <property type="entry name" value="PROTEIN_KINASE_DOM"/>
    <property type="match status" value="1"/>
</dbReference>
<dbReference type="GO" id="GO:0005524">
    <property type="term" value="F:ATP binding"/>
    <property type="evidence" value="ECO:0007669"/>
    <property type="project" value="UniProtKB-UniRule"/>
</dbReference>
<feature type="transmembrane region" description="Helical" evidence="22">
    <location>
        <begin position="618"/>
        <end position="641"/>
    </location>
</feature>
<dbReference type="PROSITE" id="PS00108">
    <property type="entry name" value="PROTEIN_KINASE_ST"/>
    <property type="match status" value="1"/>
</dbReference>
<keyword evidence="14 21" id="KW-0067">ATP-binding</keyword>
<dbReference type="FunFam" id="1.10.510.10:FF:000358">
    <property type="entry name" value="Putative leucine-rich repeat receptor-like serine/threonine-protein kinase"/>
    <property type="match status" value="1"/>
</dbReference>
<dbReference type="EMBL" id="LFYR01000620">
    <property type="protein sequence ID" value="KMZ72799.1"/>
    <property type="molecule type" value="Genomic_DNA"/>
</dbReference>
<evidence type="ECO:0000313" key="26">
    <source>
        <dbReference type="Proteomes" id="UP000036987"/>
    </source>
</evidence>
<evidence type="ECO:0000256" key="17">
    <source>
        <dbReference type="ARBA" id="ARBA00023170"/>
    </source>
</evidence>
<dbReference type="PANTHER" id="PTHR27000">
    <property type="entry name" value="LEUCINE-RICH REPEAT RECEPTOR-LIKE PROTEIN KINASE FAMILY PROTEIN-RELATED"/>
    <property type="match status" value="1"/>
</dbReference>
<keyword evidence="12 21" id="KW-0547">Nucleotide-binding</keyword>
<dbReference type="Pfam" id="PF08263">
    <property type="entry name" value="LRRNT_2"/>
    <property type="match status" value="1"/>
</dbReference>
<dbReference type="InterPro" id="IPR001611">
    <property type="entry name" value="Leu-rich_rpt"/>
</dbReference>
<evidence type="ECO:0000256" key="19">
    <source>
        <dbReference type="ARBA" id="ARBA00047899"/>
    </source>
</evidence>
<keyword evidence="13" id="KW-0418">Kinase</keyword>
<dbReference type="PANTHER" id="PTHR27000:SF777">
    <property type="entry name" value="PROTEIN KINASE DOMAIN-CONTAINING PROTEIN"/>
    <property type="match status" value="1"/>
</dbReference>
<dbReference type="SUPFAM" id="SSF52047">
    <property type="entry name" value="RNI-like"/>
    <property type="match status" value="1"/>
</dbReference>
<keyword evidence="7" id="KW-0433">Leucine-rich repeat</keyword>
<evidence type="ECO:0000256" key="7">
    <source>
        <dbReference type="ARBA" id="ARBA00022614"/>
    </source>
</evidence>
<dbReference type="FunFam" id="3.80.10.10:FF:000383">
    <property type="entry name" value="Leucine-rich repeat receptor protein kinase EMS1"/>
    <property type="match status" value="1"/>
</dbReference>
<keyword evidence="8" id="KW-0808">Transferase</keyword>
<feature type="binding site" evidence="21">
    <location>
        <position position="717"/>
    </location>
    <ligand>
        <name>ATP</name>
        <dbReference type="ChEBI" id="CHEBI:30616"/>
    </ligand>
</feature>
<dbReference type="PRINTS" id="PR00019">
    <property type="entry name" value="LEURICHRPT"/>
</dbReference>
<evidence type="ECO:0000259" key="24">
    <source>
        <dbReference type="PROSITE" id="PS50011"/>
    </source>
</evidence>
<evidence type="ECO:0000256" key="11">
    <source>
        <dbReference type="ARBA" id="ARBA00022737"/>
    </source>
</evidence>
<dbReference type="PROSITE" id="PS00107">
    <property type="entry name" value="PROTEIN_KINASE_ATP"/>
    <property type="match status" value="1"/>
</dbReference>
<dbReference type="SUPFAM" id="SSF56112">
    <property type="entry name" value="Protein kinase-like (PK-like)"/>
    <property type="match status" value="1"/>
</dbReference>
<feature type="chain" id="PRO_5005528330" description="non-specific serine/threonine protein kinase" evidence="23">
    <location>
        <begin position="23"/>
        <end position="987"/>
    </location>
</feature>
<dbReference type="Gene3D" id="3.80.10.10">
    <property type="entry name" value="Ribonuclease Inhibitor"/>
    <property type="match status" value="3"/>
</dbReference>
<keyword evidence="5" id="KW-0723">Serine/threonine-protein kinase</keyword>
<dbReference type="InterPro" id="IPR008271">
    <property type="entry name" value="Ser/Thr_kinase_AS"/>
</dbReference>
<dbReference type="Gene3D" id="1.10.510.10">
    <property type="entry name" value="Transferase(Phosphotransferase) domain 1"/>
    <property type="match status" value="1"/>
</dbReference>
<evidence type="ECO:0000256" key="20">
    <source>
        <dbReference type="ARBA" id="ARBA00048679"/>
    </source>
</evidence>
<gene>
    <name evidence="25" type="ORF">ZOSMA_15G01380</name>
</gene>
<dbReference type="EC" id="2.7.11.1" evidence="3"/>
<comment type="similarity">
    <text evidence="2">Belongs to the protein kinase superfamily. Ser/Thr protein kinase family.</text>
</comment>
<reference evidence="26" key="1">
    <citation type="journal article" date="2016" name="Nature">
        <title>The genome of the seagrass Zostera marina reveals angiosperm adaptation to the sea.</title>
        <authorList>
            <person name="Olsen J.L."/>
            <person name="Rouze P."/>
            <person name="Verhelst B."/>
            <person name="Lin Y.-C."/>
            <person name="Bayer T."/>
            <person name="Collen J."/>
            <person name="Dattolo E."/>
            <person name="De Paoli E."/>
            <person name="Dittami S."/>
            <person name="Maumus F."/>
            <person name="Michel G."/>
            <person name="Kersting A."/>
            <person name="Lauritano C."/>
            <person name="Lohaus R."/>
            <person name="Toepel M."/>
            <person name="Tonon T."/>
            <person name="Vanneste K."/>
            <person name="Amirebrahimi M."/>
            <person name="Brakel J."/>
            <person name="Bostroem C."/>
            <person name="Chovatia M."/>
            <person name="Grimwood J."/>
            <person name="Jenkins J.W."/>
            <person name="Jueterbock A."/>
            <person name="Mraz A."/>
            <person name="Stam W.T."/>
            <person name="Tice H."/>
            <person name="Bornberg-Bauer E."/>
            <person name="Green P.J."/>
            <person name="Pearson G.A."/>
            <person name="Procaccini G."/>
            <person name="Duarte C.M."/>
            <person name="Schmutz J."/>
            <person name="Reusch T.B.H."/>
            <person name="Van de Peer Y."/>
        </authorList>
    </citation>
    <scope>NUCLEOTIDE SEQUENCE [LARGE SCALE GENOMIC DNA]</scope>
    <source>
        <strain evidence="26">cv. Finnish</strain>
    </source>
</reference>
<evidence type="ECO:0000256" key="5">
    <source>
        <dbReference type="ARBA" id="ARBA00022527"/>
    </source>
</evidence>
<dbReference type="SUPFAM" id="SSF52058">
    <property type="entry name" value="L domain-like"/>
    <property type="match status" value="1"/>
</dbReference>
<keyword evidence="4" id="KW-1003">Cell membrane</keyword>
<dbReference type="InterPro" id="IPR032675">
    <property type="entry name" value="LRR_dom_sf"/>
</dbReference>
<dbReference type="InterPro" id="IPR011009">
    <property type="entry name" value="Kinase-like_dom_sf"/>
</dbReference>
<evidence type="ECO:0000256" key="23">
    <source>
        <dbReference type="SAM" id="SignalP"/>
    </source>
</evidence>
<dbReference type="InterPro" id="IPR001245">
    <property type="entry name" value="Ser-Thr/Tyr_kinase_cat_dom"/>
</dbReference>
<evidence type="ECO:0000256" key="8">
    <source>
        <dbReference type="ARBA" id="ARBA00022679"/>
    </source>
</evidence>
<keyword evidence="10 23" id="KW-0732">Signal</keyword>